<evidence type="ECO:0000313" key="14">
    <source>
        <dbReference type="Proteomes" id="UP000053240"/>
    </source>
</evidence>
<keyword evidence="11" id="KW-0539">Nucleus</keyword>
<dbReference type="GO" id="GO:0007178">
    <property type="term" value="P:cell surface receptor protein serine/threonine kinase signaling pathway"/>
    <property type="evidence" value="ECO:0007669"/>
    <property type="project" value="TreeGrafter"/>
</dbReference>
<dbReference type="PANTHER" id="PTHR13113">
    <property type="entry name" value="ECSIT EVOLUTIONARILY CONSERVED SIGNALING INTERMEDIATE IN TOLL PATHWAYS"/>
    <property type="match status" value="1"/>
</dbReference>
<keyword evidence="14" id="KW-1185">Reference proteome</keyword>
<evidence type="ECO:0000256" key="2">
    <source>
        <dbReference type="ARBA" id="ARBA00004173"/>
    </source>
</evidence>
<protein>
    <recommendedName>
        <fullName evidence="5">Evolutionarily conserved signaling intermediate in Toll pathway, mitochondrial</fullName>
    </recommendedName>
</protein>
<evidence type="ECO:0000259" key="12">
    <source>
        <dbReference type="SMART" id="SM01284"/>
    </source>
</evidence>
<evidence type="ECO:0000256" key="10">
    <source>
        <dbReference type="ARBA" id="ARBA00023128"/>
    </source>
</evidence>
<dbReference type="GO" id="GO:0005739">
    <property type="term" value="C:mitochondrion"/>
    <property type="evidence" value="ECO:0007669"/>
    <property type="project" value="UniProtKB-SubCell"/>
</dbReference>
<evidence type="ECO:0000256" key="6">
    <source>
        <dbReference type="ARBA" id="ARBA00022490"/>
    </source>
</evidence>
<dbReference type="InterPro" id="IPR029342">
    <property type="entry name" value="ECIST_C"/>
</dbReference>
<dbReference type="InterPro" id="IPR046448">
    <property type="entry name" value="ECSIT_N"/>
</dbReference>
<evidence type="ECO:0000256" key="8">
    <source>
        <dbReference type="ARBA" id="ARBA00022859"/>
    </source>
</evidence>
<dbReference type="PANTHER" id="PTHR13113:SF1">
    <property type="entry name" value="EVOLUTIONARILY CONSERVED SIGNALING INTERMEDIATE IN TOLL PATHWAY, MITOCHONDRIAL"/>
    <property type="match status" value="1"/>
</dbReference>
<dbReference type="InParanoid" id="A0A194QTN2"/>
<dbReference type="SMART" id="SM01284">
    <property type="entry name" value="ECSIT_Cterm"/>
    <property type="match status" value="2"/>
</dbReference>
<evidence type="ECO:0000313" key="13">
    <source>
        <dbReference type="EMBL" id="KPJ08360.1"/>
    </source>
</evidence>
<reference evidence="13 14" key="1">
    <citation type="journal article" date="2015" name="Nat. Commun.">
        <title>Outbred genome sequencing and CRISPR/Cas9 gene editing in butterflies.</title>
        <authorList>
            <person name="Li X."/>
            <person name="Fan D."/>
            <person name="Zhang W."/>
            <person name="Liu G."/>
            <person name="Zhang L."/>
            <person name="Zhao L."/>
            <person name="Fang X."/>
            <person name="Chen L."/>
            <person name="Dong Y."/>
            <person name="Chen Y."/>
            <person name="Ding Y."/>
            <person name="Zhao R."/>
            <person name="Feng M."/>
            <person name="Zhu Y."/>
            <person name="Feng Y."/>
            <person name="Jiang X."/>
            <person name="Zhu D."/>
            <person name="Xiang H."/>
            <person name="Feng X."/>
            <person name="Li S."/>
            <person name="Wang J."/>
            <person name="Zhang G."/>
            <person name="Kronforst M.R."/>
            <person name="Wang W."/>
        </authorList>
    </citation>
    <scope>NUCLEOTIDE SEQUENCE [LARGE SCALE GENOMIC DNA]</scope>
    <source>
        <strain evidence="13">Ya'a_city_454_Pm</strain>
        <tissue evidence="13">Whole body</tissue>
    </source>
</reference>
<keyword evidence="7" id="KW-0399">Innate immunity</keyword>
<feature type="domain" description="ECSIT C-terminal" evidence="12">
    <location>
        <begin position="226"/>
        <end position="351"/>
    </location>
</feature>
<dbReference type="GO" id="GO:0005634">
    <property type="term" value="C:nucleus"/>
    <property type="evidence" value="ECO:0007669"/>
    <property type="project" value="UniProtKB-SubCell"/>
</dbReference>
<name>A0A194QTN2_PAPMA</name>
<dbReference type="FunCoup" id="A0A194QTN2">
    <property type="interactions" value="611"/>
</dbReference>
<evidence type="ECO:0000256" key="7">
    <source>
        <dbReference type="ARBA" id="ARBA00022588"/>
    </source>
</evidence>
<keyword evidence="6" id="KW-0963">Cytoplasm</keyword>
<evidence type="ECO:0000256" key="1">
    <source>
        <dbReference type="ARBA" id="ARBA00004123"/>
    </source>
</evidence>
<dbReference type="AlphaFoldDB" id="A0A194QTN2"/>
<accession>A0A194QTN2</accession>
<feature type="domain" description="ECSIT C-terminal" evidence="12">
    <location>
        <begin position="352"/>
        <end position="442"/>
    </location>
</feature>
<evidence type="ECO:0000256" key="11">
    <source>
        <dbReference type="ARBA" id="ARBA00023242"/>
    </source>
</evidence>
<organism evidence="13 14">
    <name type="scientific">Papilio machaon</name>
    <name type="common">Old World swallowtail butterfly</name>
    <dbReference type="NCBI Taxonomy" id="76193"/>
    <lineage>
        <taxon>Eukaryota</taxon>
        <taxon>Metazoa</taxon>
        <taxon>Ecdysozoa</taxon>
        <taxon>Arthropoda</taxon>
        <taxon>Hexapoda</taxon>
        <taxon>Insecta</taxon>
        <taxon>Pterygota</taxon>
        <taxon>Neoptera</taxon>
        <taxon>Endopterygota</taxon>
        <taxon>Lepidoptera</taxon>
        <taxon>Glossata</taxon>
        <taxon>Ditrysia</taxon>
        <taxon>Papilionoidea</taxon>
        <taxon>Papilionidae</taxon>
        <taxon>Papilioninae</taxon>
        <taxon>Papilio</taxon>
    </lineage>
</organism>
<gene>
    <name evidence="13" type="ORF">RR48_13099</name>
</gene>
<keyword evidence="10" id="KW-0496">Mitochondrion</keyword>
<dbReference type="Pfam" id="PF06239">
    <property type="entry name" value="ECSIT_N"/>
    <property type="match status" value="1"/>
</dbReference>
<proteinExistence type="inferred from homology"/>
<evidence type="ECO:0000256" key="9">
    <source>
        <dbReference type="ARBA" id="ARBA00022946"/>
    </source>
</evidence>
<dbReference type="Pfam" id="PF14784">
    <property type="entry name" value="ECSIT_C"/>
    <property type="match status" value="2"/>
</dbReference>
<dbReference type="STRING" id="76193.A0A194QTN2"/>
<comment type="subcellular location">
    <subcellularLocation>
        <location evidence="3">Cytoplasm</location>
    </subcellularLocation>
    <subcellularLocation>
        <location evidence="2">Mitochondrion</location>
    </subcellularLocation>
    <subcellularLocation>
        <location evidence="1">Nucleus</location>
    </subcellularLocation>
</comment>
<keyword evidence="9" id="KW-0809">Transit peptide</keyword>
<keyword evidence="8" id="KW-0391">Immunity</keyword>
<evidence type="ECO:0000256" key="4">
    <source>
        <dbReference type="ARBA" id="ARBA00007674"/>
    </source>
</evidence>
<dbReference type="InterPro" id="IPR010418">
    <property type="entry name" value="ECSIT"/>
</dbReference>
<evidence type="ECO:0000256" key="5">
    <source>
        <dbReference type="ARBA" id="ARBA00019998"/>
    </source>
</evidence>
<dbReference type="Proteomes" id="UP000053240">
    <property type="component" value="Unassembled WGS sequence"/>
</dbReference>
<sequence length="466" mass="52711">MALKMLGNMLRTTRTTSSLVVTRWKSSNTEKKLTVYDPYVTKPQKNKETYLEVIRMFEGHDIRRRGHVEFIYASLARMKEFGVEKDLEVYKALVDVLPKGKFIPTNIFQAEFLHYPKQQQCAVDLLEQMEDNNVMPDSEMEEMLMNIFGRRGIPLRKFWRMMYWMPKFKNLSPWYLPEHLPNDTMELAMLAIQRITSVDPDTKISIWQTEEIEASLDKTWIVSAQSRMQQVLLGEQPLDEPLTIKGPYSVYLRDQVVTYFTLLGKIRPEHKDDKDLDDVSNIEKPPGIPGFIGKTTLPAVKCTVHEQDDGTIVAVCATGTSSRDSLLSWIRLLEKYGNPVLSDIPVIFTLIAPPADIAIQETQPAVKDDVSNIERPPGIPGFIGKTTLPAVKCTVHEQDDGTIVAVCATGTSSRDSLLSWIRLLEKYGNPVLSDIPVIFTLIAPPADIAIQETQPAVKDGRETTKS</sequence>
<comment type="similarity">
    <text evidence="4">Belongs to the ECSIT family.</text>
</comment>
<dbReference type="GO" id="GO:0045087">
    <property type="term" value="P:innate immune response"/>
    <property type="evidence" value="ECO:0007669"/>
    <property type="project" value="UniProtKB-KW"/>
</dbReference>
<dbReference type="EMBL" id="KQ461155">
    <property type="protein sequence ID" value="KPJ08360.1"/>
    <property type="molecule type" value="Genomic_DNA"/>
</dbReference>
<evidence type="ECO:0000256" key="3">
    <source>
        <dbReference type="ARBA" id="ARBA00004496"/>
    </source>
</evidence>